<organism evidence="7 8">
    <name type="scientific">Sporolactobacillus kofuensis</name>
    <dbReference type="NCBI Taxonomy" id="269672"/>
    <lineage>
        <taxon>Bacteria</taxon>
        <taxon>Bacillati</taxon>
        <taxon>Bacillota</taxon>
        <taxon>Bacilli</taxon>
        <taxon>Bacillales</taxon>
        <taxon>Sporolactobacillaceae</taxon>
        <taxon>Sporolactobacillus</taxon>
    </lineage>
</organism>
<evidence type="ECO:0000256" key="6">
    <source>
        <dbReference type="HAMAP-Rule" id="MF_01106"/>
    </source>
</evidence>
<protein>
    <recommendedName>
        <fullName evidence="6">Arginine biosynthesis bifunctional protein ArgJ</fullName>
    </recommendedName>
    <domain>
        <recommendedName>
            <fullName evidence="6">Glutamate N-acetyltransferase</fullName>
            <ecNumber evidence="6">2.3.1.35</ecNumber>
        </recommendedName>
        <alternativeName>
            <fullName evidence="6">Ornithine acetyltransferase</fullName>
            <shortName evidence="6">OATase</shortName>
        </alternativeName>
        <alternativeName>
            <fullName evidence="6">Ornithine transacetylase</fullName>
        </alternativeName>
    </domain>
    <domain>
        <recommendedName>
            <fullName evidence="6">Amino-acid acetyltransferase</fullName>
            <ecNumber evidence="6">2.3.1.1</ecNumber>
        </recommendedName>
        <alternativeName>
            <fullName evidence="6">N-acetylglutamate synthase</fullName>
            <shortName evidence="6">AGSase</shortName>
        </alternativeName>
    </domain>
    <component>
        <recommendedName>
            <fullName evidence="6">Arginine biosynthesis bifunctional protein ArgJ alpha chain</fullName>
        </recommendedName>
    </component>
    <component>
        <recommendedName>
            <fullName evidence="6">Arginine biosynthesis bifunctional protein ArgJ beta chain</fullName>
        </recommendedName>
    </component>
</protein>
<dbReference type="InterPro" id="IPR042195">
    <property type="entry name" value="ArgJ_beta_C"/>
</dbReference>
<name>A0ABW1WIQ2_9BACL</name>
<evidence type="ECO:0000313" key="7">
    <source>
        <dbReference type="EMBL" id="MFC6387109.1"/>
    </source>
</evidence>
<comment type="similarity">
    <text evidence="1 6">Belongs to the ArgJ family.</text>
</comment>
<dbReference type="CDD" id="cd02152">
    <property type="entry name" value="OAT"/>
    <property type="match status" value="1"/>
</dbReference>
<evidence type="ECO:0000256" key="2">
    <source>
        <dbReference type="ARBA" id="ARBA00011475"/>
    </source>
</evidence>
<feature type="binding site" evidence="6">
    <location>
        <position position="195"/>
    </location>
    <ligand>
        <name>substrate</name>
    </ligand>
</feature>
<keyword evidence="6" id="KW-0963">Cytoplasm</keyword>
<feature type="chain" id="PRO_5044942642" description="Arginine biosynthesis bifunctional protein ArgJ alpha chain" evidence="6">
    <location>
        <begin position="1"/>
        <end position="194"/>
    </location>
</feature>
<comment type="catalytic activity">
    <reaction evidence="6">
        <text>N(2)-acetyl-L-ornithine + L-glutamate = N-acetyl-L-glutamate + L-ornithine</text>
        <dbReference type="Rhea" id="RHEA:15349"/>
        <dbReference type="ChEBI" id="CHEBI:29985"/>
        <dbReference type="ChEBI" id="CHEBI:44337"/>
        <dbReference type="ChEBI" id="CHEBI:46911"/>
        <dbReference type="ChEBI" id="CHEBI:57805"/>
        <dbReference type="EC" id="2.3.1.35"/>
    </reaction>
</comment>
<dbReference type="Gene3D" id="3.60.70.12">
    <property type="entry name" value="L-amino peptidase D-ALA esterase/amidase"/>
    <property type="match status" value="1"/>
</dbReference>
<dbReference type="PANTHER" id="PTHR23100:SF0">
    <property type="entry name" value="ARGININE BIOSYNTHESIS BIFUNCTIONAL PROTEIN ARGJ, MITOCHONDRIAL"/>
    <property type="match status" value="1"/>
</dbReference>
<dbReference type="Proteomes" id="UP001596267">
    <property type="component" value="Unassembled WGS sequence"/>
</dbReference>
<feature type="site" description="Cleavage; by autolysis" evidence="6">
    <location>
        <begin position="194"/>
        <end position="195"/>
    </location>
</feature>
<comment type="catalytic activity">
    <reaction evidence="6">
        <text>L-glutamate + acetyl-CoA = N-acetyl-L-glutamate + CoA + H(+)</text>
        <dbReference type="Rhea" id="RHEA:24292"/>
        <dbReference type="ChEBI" id="CHEBI:15378"/>
        <dbReference type="ChEBI" id="CHEBI:29985"/>
        <dbReference type="ChEBI" id="CHEBI:44337"/>
        <dbReference type="ChEBI" id="CHEBI:57287"/>
        <dbReference type="ChEBI" id="CHEBI:57288"/>
        <dbReference type="EC" id="2.3.1.1"/>
    </reaction>
</comment>
<evidence type="ECO:0000256" key="5">
    <source>
        <dbReference type="ARBA" id="ARBA00023315"/>
    </source>
</evidence>
<comment type="caution">
    <text evidence="7">The sequence shown here is derived from an EMBL/GenBank/DDBJ whole genome shotgun (WGS) entry which is preliminary data.</text>
</comment>
<feature type="binding site" evidence="6">
    <location>
        <position position="158"/>
    </location>
    <ligand>
        <name>substrate</name>
    </ligand>
</feature>
<gene>
    <name evidence="6 7" type="primary">argJ</name>
    <name evidence="7" type="ORF">ACFP7A_10880</name>
</gene>
<feature type="binding site" evidence="6">
    <location>
        <position position="403"/>
    </location>
    <ligand>
        <name>substrate</name>
    </ligand>
</feature>
<dbReference type="InterPro" id="IPR002813">
    <property type="entry name" value="Arg_biosynth_ArgJ"/>
</dbReference>
<dbReference type="Gene3D" id="3.10.20.340">
    <property type="entry name" value="ArgJ beta chain, C-terminal domain"/>
    <property type="match status" value="1"/>
</dbReference>
<keyword evidence="6" id="KW-0511">Multifunctional enzyme</keyword>
<feature type="active site" description="Nucleophile" evidence="6">
    <location>
        <position position="195"/>
    </location>
</feature>
<dbReference type="PANTHER" id="PTHR23100">
    <property type="entry name" value="ARGININE BIOSYNTHESIS BIFUNCTIONAL PROTEIN ARGJ"/>
    <property type="match status" value="1"/>
</dbReference>
<evidence type="ECO:0000256" key="4">
    <source>
        <dbReference type="ARBA" id="ARBA00022813"/>
    </source>
</evidence>
<feature type="chain" id="PRO_5044942641" description="Arginine biosynthesis bifunctional protein ArgJ beta chain" evidence="6">
    <location>
        <begin position="195"/>
        <end position="408"/>
    </location>
</feature>
<feature type="binding site" evidence="6">
    <location>
        <position position="408"/>
    </location>
    <ligand>
        <name>substrate</name>
    </ligand>
</feature>
<feature type="site" description="Involved in the stabilization of negative charge on the oxyanion by the formation of the oxyanion hole" evidence="6">
    <location>
        <position position="124"/>
    </location>
</feature>
<dbReference type="GO" id="GO:0004358">
    <property type="term" value="F:L-glutamate N-acetyltransferase activity, acting on acetyl-L-ornithine as donor"/>
    <property type="evidence" value="ECO:0007669"/>
    <property type="project" value="UniProtKB-EC"/>
</dbReference>
<dbReference type="InterPro" id="IPR016117">
    <property type="entry name" value="ArgJ-like_dom_sf"/>
</dbReference>
<keyword evidence="3 6" id="KW-0808">Transferase</keyword>
<reference evidence="8" key="1">
    <citation type="journal article" date="2019" name="Int. J. Syst. Evol. Microbiol.">
        <title>The Global Catalogue of Microorganisms (GCM) 10K type strain sequencing project: providing services to taxonomists for standard genome sequencing and annotation.</title>
        <authorList>
            <consortium name="The Broad Institute Genomics Platform"/>
            <consortium name="The Broad Institute Genome Sequencing Center for Infectious Disease"/>
            <person name="Wu L."/>
            <person name="Ma J."/>
        </authorList>
    </citation>
    <scope>NUCLEOTIDE SEQUENCE [LARGE SCALE GENOMIC DNA]</scope>
    <source>
        <strain evidence="8">CCUG 42001</strain>
    </source>
</reference>
<dbReference type="HAMAP" id="MF_01106">
    <property type="entry name" value="ArgJ"/>
    <property type="match status" value="1"/>
</dbReference>
<dbReference type="Pfam" id="PF01960">
    <property type="entry name" value="ArgJ"/>
    <property type="match status" value="1"/>
</dbReference>
<dbReference type="EMBL" id="JBHSTQ010000010">
    <property type="protein sequence ID" value="MFC6387109.1"/>
    <property type="molecule type" value="Genomic_DNA"/>
</dbReference>
<keyword evidence="4 6" id="KW-0068">Autocatalytic cleavage</keyword>
<keyword evidence="5 6" id="KW-0012">Acyltransferase</keyword>
<proteinExistence type="inferred from homology"/>
<comment type="pathway">
    <text evidence="6">Amino-acid biosynthesis; L-arginine biosynthesis; N(2)-acetyl-L-ornithine from L-glutamate: step 1/4.</text>
</comment>
<keyword evidence="8" id="KW-1185">Reference proteome</keyword>
<evidence type="ECO:0000313" key="8">
    <source>
        <dbReference type="Proteomes" id="UP001596267"/>
    </source>
</evidence>
<evidence type="ECO:0000256" key="1">
    <source>
        <dbReference type="ARBA" id="ARBA00006774"/>
    </source>
</evidence>
<comment type="pathway">
    <text evidence="6">Amino-acid biosynthesis; L-arginine biosynthesis; L-ornithine and N-acetyl-L-glutamate from L-glutamate and N(2)-acetyl-L-ornithine (cyclic): step 1/1.</text>
</comment>
<keyword evidence="6" id="KW-0055">Arginine biosynthesis</keyword>
<sequence>MEETMINHATFIQIEDGSVGTPKGYKTGGQHIGLRTKLPDMGWIYSEVPASAAGVYTTNLFQAAPLQVTKASIAEQQKLQAILVNTVSANSCTGQQGIDNAYTTRKWMAEHLGISDHLVGVASTGVIGLQLAMDKMKHGIDQITLDLPKAPFEKAILTTDTKTKHLAVQFEIDGQNVTIGGACKGSGMIHPNMATMLGFVTTDAAVEPDELKQALKAVVDKTFNRITVDGDTSTNDMVLVLANGLAANKPLSAQHPQWPVFVKGLEMVCQGLAKYIAADGEGATKLIEVQVSGAKDDHSAEVISKSIIGSSLVKTAVFGSDANWGRVICAMGYSGESFDTNKVSMALGDIVLFQNGMPVDFDEEQAIKYLNGHNVVIKAMLGEGNGKAVAWGCDLTYNYVKINASYRS</sequence>
<dbReference type="RefSeq" id="WP_290443569.1">
    <property type="nucleotide sequence ID" value="NZ_JAMXWN010000010.1"/>
</dbReference>
<comment type="function">
    <text evidence="6">Catalyzes two activities which are involved in the cyclic version of arginine biosynthesis: the synthesis of N-acetylglutamate from glutamate and acetyl-CoA as the acetyl donor, and of ornithine by transacetylation between N(2)-acetylornithine and glutamate.</text>
</comment>
<dbReference type="Gene3D" id="3.30.2330.10">
    <property type="entry name" value="arginine biosynthesis bifunctional protein suprefamily"/>
    <property type="match status" value="1"/>
</dbReference>
<keyword evidence="6" id="KW-0028">Amino-acid biosynthesis</keyword>
<feature type="binding site" evidence="6">
    <location>
        <position position="281"/>
    </location>
    <ligand>
        <name>substrate</name>
    </ligand>
</feature>
<dbReference type="SUPFAM" id="SSF56266">
    <property type="entry name" value="DmpA/ArgJ-like"/>
    <property type="match status" value="1"/>
</dbReference>
<evidence type="ECO:0000256" key="3">
    <source>
        <dbReference type="ARBA" id="ARBA00022679"/>
    </source>
</evidence>
<dbReference type="EC" id="2.3.1.35" evidence="6"/>
<dbReference type="NCBIfam" id="TIGR00120">
    <property type="entry name" value="ArgJ"/>
    <property type="match status" value="1"/>
</dbReference>
<accession>A0ABW1WIQ2</accession>
<feature type="binding site" evidence="6">
    <location>
        <position position="184"/>
    </location>
    <ligand>
        <name>substrate</name>
    </ligand>
</feature>
<dbReference type="EC" id="2.3.1.1" evidence="6"/>
<feature type="site" description="Involved in the stabilization of negative charge on the oxyanion by the formation of the oxyanion hole" evidence="6">
    <location>
        <position position="125"/>
    </location>
</feature>
<dbReference type="NCBIfam" id="NF003802">
    <property type="entry name" value="PRK05388.1"/>
    <property type="match status" value="1"/>
</dbReference>
<comment type="subunit">
    <text evidence="2 6">Heterotetramer of two alpha and two beta chains.</text>
</comment>
<comment type="subcellular location">
    <subcellularLocation>
        <location evidence="6">Cytoplasm</location>
    </subcellularLocation>
</comment>